<proteinExistence type="predicted"/>
<comment type="caution">
    <text evidence="2">The sequence shown here is derived from an EMBL/GenBank/DDBJ whole genome shotgun (WGS) entry which is preliminary data.</text>
</comment>
<evidence type="ECO:0000313" key="3">
    <source>
        <dbReference type="Proteomes" id="UP000499080"/>
    </source>
</evidence>
<dbReference type="Proteomes" id="UP000499080">
    <property type="component" value="Unassembled WGS sequence"/>
</dbReference>
<evidence type="ECO:0000313" key="2">
    <source>
        <dbReference type="EMBL" id="GBO19810.1"/>
    </source>
</evidence>
<keyword evidence="3" id="KW-1185">Reference proteome</keyword>
<accession>A0A4Y2V804</accession>
<name>A0A4Y2V804_ARAVE</name>
<keyword evidence="1" id="KW-1133">Transmembrane helix</keyword>
<dbReference type="AlphaFoldDB" id="A0A4Y2V804"/>
<protein>
    <submittedName>
        <fullName evidence="2">Uncharacterized protein</fullName>
    </submittedName>
</protein>
<gene>
    <name evidence="2" type="ORF">AVEN_193864_1</name>
</gene>
<sequence>MCYGDARNTVLWHAAVGVNSTRHFLCRYRFCAWLIFLAMWIAVAFFPSSLGLNINGEKHVTFAKRWFSVADYAADLPRFSRVRYAVSSWLLFYDGSQCFWFVDVCFSLVLQLSARGE</sequence>
<organism evidence="2 3">
    <name type="scientific">Araneus ventricosus</name>
    <name type="common">Orbweaver spider</name>
    <name type="synonym">Epeira ventricosa</name>
    <dbReference type="NCBI Taxonomy" id="182803"/>
    <lineage>
        <taxon>Eukaryota</taxon>
        <taxon>Metazoa</taxon>
        <taxon>Ecdysozoa</taxon>
        <taxon>Arthropoda</taxon>
        <taxon>Chelicerata</taxon>
        <taxon>Arachnida</taxon>
        <taxon>Araneae</taxon>
        <taxon>Araneomorphae</taxon>
        <taxon>Entelegynae</taxon>
        <taxon>Araneoidea</taxon>
        <taxon>Araneidae</taxon>
        <taxon>Araneus</taxon>
    </lineage>
</organism>
<feature type="transmembrane region" description="Helical" evidence="1">
    <location>
        <begin position="30"/>
        <end position="50"/>
    </location>
</feature>
<dbReference type="EMBL" id="BGPR01043231">
    <property type="protein sequence ID" value="GBO19810.1"/>
    <property type="molecule type" value="Genomic_DNA"/>
</dbReference>
<keyword evidence="1" id="KW-0472">Membrane</keyword>
<reference evidence="2 3" key="1">
    <citation type="journal article" date="2019" name="Sci. Rep.">
        <title>Orb-weaving spider Araneus ventricosus genome elucidates the spidroin gene catalogue.</title>
        <authorList>
            <person name="Kono N."/>
            <person name="Nakamura H."/>
            <person name="Ohtoshi R."/>
            <person name="Moran D.A.P."/>
            <person name="Shinohara A."/>
            <person name="Yoshida Y."/>
            <person name="Fujiwara M."/>
            <person name="Mori M."/>
            <person name="Tomita M."/>
            <person name="Arakawa K."/>
        </authorList>
    </citation>
    <scope>NUCLEOTIDE SEQUENCE [LARGE SCALE GENOMIC DNA]</scope>
</reference>
<keyword evidence="1" id="KW-0812">Transmembrane</keyword>
<evidence type="ECO:0000256" key="1">
    <source>
        <dbReference type="SAM" id="Phobius"/>
    </source>
</evidence>